<organism evidence="1 2">
    <name type="scientific">Catharanthus roseus</name>
    <name type="common">Madagascar periwinkle</name>
    <name type="synonym">Vinca rosea</name>
    <dbReference type="NCBI Taxonomy" id="4058"/>
    <lineage>
        <taxon>Eukaryota</taxon>
        <taxon>Viridiplantae</taxon>
        <taxon>Streptophyta</taxon>
        <taxon>Embryophyta</taxon>
        <taxon>Tracheophyta</taxon>
        <taxon>Spermatophyta</taxon>
        <taxon>Magnoliopsida</taxon>
        <taxon>eudicotyledons</taxon>
        <taxon>Gunneridae</taxon>
        <taxon>Pentapetalae</taxon>
        <taxon>asterids</taxon>
        <taxon>lamiids</taxon>
        <taxon>Gentianales</taxon>
        <taxon>Apocynaceae</taxon>
        <taxon>Rauvolfioideae</taxon>
        <taxon>Vinceae</taxon>
        <taxon>Catharanthinae</taxon>
        <taxon>Catharanthus</taxon>
    </lineage>
</organism>
<evidence type="ECO:0000313" key="1">
    <source>
        <dbReference type="EMBL" id="KAI5660847.1"/>
    </source>
</evidence>
<evidence type="ECO:0000313" key="2">
    <source>
        <dbReference type="Proteomes" id="UP001060085"/>
    </source>
</evidence>
<protein>
    <submittedName>
        <fullName evidence="1">Uncharacterized protein</fullName>
    </submittedName>
</protein>
<sequence>MASKELEHDTILCSPSLPQTTARRWWTEETVAVVTGANKGIGFAIVKRLAELGLTVVLTARNEEKGLEAVENLKRNNGISSVRFCILDVSDPSSISKFASWFKHNFVALDILINNAAVTFNDVDNEKTAEVTAEQAEEVMRTNFYGPKLLIEALLPCFRWGSPSFVRILNVTSRLGLLNKLKNPKLRKMLVDEQLSEDQIQGMVEMFLENVKNGTWKNQGWPEIWTEYAVSKLALNAFSMVLAKRFKLKGIGGSCHGLGLGVSVNCYCPGFTQTCMTGGKGKYSADDAAQVAAMLALIPPNQLPTGKFFLRHDPPNSATISSKL</sequence>
<dbReference type="EMBL" id="CM044705">
    <property type="protein sequence ID" value="KAI5660847.1"/>
    <property type="molecule type" value="Genomic_DNA"/>
</dbReference>
<reference evidence="2" key="1">
    <citation type="journal article" date="2023" name="Nat. Plants">
        <title>Single-cell RNA sequencing provides a high-resolution roadmap for understanding the multicellular compartmentation of specialized metabolism.</title>
        <authorList>
            <person name="Sun S."/>
            <person name="Shen X."/>
            <person name="Li Y."/>
            <person name="Li Y."/>
            <person name="Wang S."/>
            <person name="Li R."/>
            <person name="Zhang H."/>
            <person name="Shen G."/>
            <person name="Guo B."/>
            <person name="Wei J."/>
            <person name="Xu J."/>
            <person name="St-Pierre B."/>
            <person name="Chen S."/>
            <person name="Sun C."/>
        </authorList>
    </citation>
    <scope>NUCLEOTIDE SEQUENCE [LARGE SCALE GENOMIC DNA]</scope>
</reference>
<keyword evidence="2" id="KW-1185">Reference proteome</keyword>
<gene>
    <name evidence="1" type="ORF">M9H77_20170</name>
</gene>
<accession>A0ACC0AK87</accession>
<name>A0ACC0AK87_CATRO</name>
<dbReference type="Proteomes" id="UP001060085">
    <property type="component" value="Linkage Group LG05"/>
</dbReference>
<proteinExistence type="predicted"/>
<comment type="caution">
    <text evidence="1">The sequence shown here is derived from an EMBL/GenBank/DDBJ whole genome shotgun (WGS) entry which is preliminary data.</text>
</comment>